<name>A0A2T1D849_9CYAN</name>
<dbReference type="Gene3D" id="3.30.565.10">
    <property type="entry name" value="Histidine kinase-like ATPase, C-terminal domain"/>
    <property type="match status" value="1"/>
</dbReference>
<evidence type="ECO:0000256" key="9">
    <source>
        <dbReference type="PROSITE-ProRule" id="PRU00169"/>
    </source>
</evidence>
<evidence type="ECO:0000256" key="6">
    <source>
        <dbReference type="ARBA" id="ARBA00022777"/>
    </source>
</evidence>
<dbReference type="InterPro" id="IPR003661">
    <property type="entry name" value="HisK_dim/P_dom"/>
</dbReference>
<dbReference type="STRING" id="1920490.GCA_001895925_02421"/>
<evidence type="ECO:0000313" key="13">
    <source>
        <dbReference type="EMBL" id="PSB16614.1"/>
    </source>
</evidence>
<evidence type="ECO:0000259" key="10">
    <source>
        <dbReference type="PROSITE" id="PS50109"/>
    </source>
</evidence>
<dbReference type="InterPro" id="IPR011006">
    <property type="entry name" value="CheY-like_superfamily"/>
</dbReference>
<reference evidence="13 14" key="1">
    <citation type="submission" date="2018-02" db="EMBL/GenBank/DDBJ databases">
        <authorList>
            <person name="Cohen D.B."/>
            <person name="Kent A.D."/>
        </authorList>
    </citation>
    <scope>NUCLEOTIDE SEQUENCE [LARGE SCALE GENOMIC DNA]</scope>
    <source>
        <strain evidence="13 14">ULC007</strain>
    </source>
</reference>
<gene>
    <name evidence="13" type="ORF">C7B65_21040</name>
</gene>
<dbReference type="EMBL" id="PVWG01000039">
    <property type="protein sequence ID" value="PSB16614.1"/>
    <property type="molecule type" value="Genomic_DNA"/>
</dbReference>
<dbReference type="SMART" id="SM00388">
    <property type="entry name" value="HisKA"/>
    <property type="match status" value="1"/>
</dbReference>
<organism evidence="13 14">
    <name type="scientific">Phormidesmis priestleyi ULC007</name>
    <dbReference type="NCBI Taxonomy" id="1920490"/>
    <lineage>
        <taxon>Bacteria</taxon>
        <taxon>Bacillati</taxon>
        <taxon>Cyanobacteriota</taxon>
        <taxon>Cyanophyceae</taxon>
        <taxon>Leptolyngbyales</taxon>
        <taxon>Leptolyngbyaceae</taxon>
        <taxon>Phormidesmis</taxon>
    </lineage>
</organism>
<dbReference type="RefSeq" id="WP_073074625.1">
    <property type="nucleotide sequence ID" value="NZ_MPPI01000041.1"/>
</dbReference>
<dbReference type="SUPFAM" id="SSF47384">
    <property type="entry name" value="Homodimeric domain of signal transducing histidine kinase"/>
    <property type="match status" value="1"/>
</dbReference>
<evidence type="ECO:0000313" key="14">
    <source>
        <dbReference type="Proteomes" id="UP000238634"/>
    </source>
</evidence>
<dbReference type="SMART" id="SM00091">
    <property type="entry name" value="PAS"/>
    <property type="match status" value="1"/>
</dbReference>
<keyword evidence="14" id="KW-1185">Reference proteome</keyword>
<dbReference type="InterPro" id="IPR001789">
    <property type="entry name" value="Sig_transdc_resp-reg_receiver"/>
</dbReference>
<dbReference type="InterPro" id="IPR005467">
    <property type="entry name" value="His_kinase_dom"/>
</dbReference>
<dbReference type="SMART" id="SM00448">
    <property type="entry name" value="REC"/>
    <property type="match status" value="2"/>
</dbReference>
<comment type="catalytic activity">
    <reaction evidence="1">
        <text>ATP + protein L-histidine = ADP + protein N-phospho-L-histidine.</text>
        <dbReference type="EC" id="2.7.13.3"/>
    </reaction>
</comment>
<evidence type="ECO:0000256" key="4">
    <source>
        <dbReference type="ARBA" id="ARBA00022679"/>
    </source>
</evidence>
<evidence type="ECO:0000256" key="7">
    <source>
        <dbReference type="ARBA" id="ARBA00022840"/>
    </source>
</evidence>
<dbReference type="OrthoDB" id="9788063at2"/>
<dbReference type="GO" id="GO:0005524">
    <property type="term" value="F:ATP binding"/>
    <property type="evidence" value="ECO:0007669"/>
    <property type="project" value="UniProtKB-KW"/>
</dbReference>
<dbReference type="InterPro" id="IPR004358">
    <property type="entry name" value="Sig_transdc_His_kin-like_C"/>
</dbReference>
<feature type="domain" description="Response regulatory" evidence="11">
    <location>
        <begin position="513"/>
        <end position="629"/>
    </location>
</feature>
<dbReference type="Gene3D" id="3.40.50.2300">
    <property type="match status" value="2"/>
</dbReference>
<dbReference type="InterPro" id="IPR003594">
    <property type="entry name" value="HATPase_dom"/>
</dbReference>
<dbReference type="SUPFAM" id="SSF52172">
    <property type="entry name" value="CheY-like"/>
    <property type="match status" value="2"/>
</dbReference>
<keyword evidence="6" id="KW-0418">Kinase</keyword>
<dbReference type="InterPro" id="IPR000014">
    <property type="entry name" value="PAS"/>
</dbReference>
<dbReference type="Gene3D" id="3.30.450.20">
    <property type="entry name" value="PAS domain"/>
    <property type="match status" value="1"/>
</dbReference>
<dbReference type="CDD" id="cd00130">
    <property type="entry name" value="PAS"/>
    <property type="match status" value="1"/>
</dbReference>
<dbReference type="Proteomes" id="UP000238634">
    <property type="component" value="Unassembled WGS sequence"/>
</dbReference>
<dbReference type="InterPro" id="IPR036097">
    <property type="entry name" value="HisK_dim/P_sf"/>
</dbReference>
<keyword evidence="5" id="KW-0547">Nucleotide-binding</keyword>
<proteinExistence type="predicted"/>
<dbReference type="Gene3D" id="1.10.287.130">
    <property type="match status" value="1"/>
</dbReference>
<dbReference type="Pfam" id="PF00072">
    <property type="entry name" value="Response_reg"/>
    <property type="match status" value="2"/>
</dbReference>
<keyword evidence="4" id="KW-0808">Transferase</keyword>
<dbReference type="PROSITE" id="PS50112">
    <property type="entry name" value="PAS"/>
    <property type="match status" value="1"/>
</dbReference>
<dbReference type="NCBIfam" id="TIGR00229">
    <property type="entry name" value="sensory_box"/>
    <property type="match status" value="1"/>
</dbReference>
<dbReference type="InterPro" id="IPR035965">
    <property type="entry name" value="PAS-like_dom_sf"/>
</dbReference>
<dbReference type="Pfam" id="PF02518">
    <property type="entry name" value="HATPase_c"/>
    <property type="match status" value="1"/>
</dbReference>
<dbReference type="CDD" id="cd00082">
    <property type="entry name" value="HisKA"/>
    <property type="match status" value="1"/>
</dbReference>
<dbReference type="SUPFAM" id="SSF55785">
    <property type="entry name" value="PYP-like sensor domain (PAS domain)"/>
    <property type="match status" value="1"/>
</dbReference>
<dbReference type="Pfam" id="PF00512">
    <property type="entry name" value="HisKA"/>
    <property type="match status" value="1"/>
</dbReference>
<evidence type="ECO:0000256" key="5">
    <source>
        <dbReference type="ARBA" id="ARBA00022741"/>
    </source>
</evidence>
<reference evidence="13 14" key="2">
    <citation type="submission" date="2018-03" db="EMBL/GenBank/DDBJ databases">
        <title>The ancient ancestry and fast evolution of plastids.</title>
        <authorList>
            <person name="Moore K.R."/>
            <person name="Magnabosco C."/>
            <person name="Momper L."/>
            <person name="Gold D.A."/>
            <person name="Bosak T."/>
            <person name="Fournier G.P."/>
        </authorList>
    </citation>
    <scope>NUCLEOTIDE SEQUENCE [LARGE SCALE GENOMIC DNA]</scope>
    <source>
        <strain evidence="13 14">ULC007</strain>
    </source>
</reference>
<keyword evidence="3 9" id="KW-0597">Phosphoprotein</keyword>
<feature type="domain" description="Histidine kinase" evidence="10">
    <location>
        <begin position="270"/>
        <end position="494"/>
    </location>
</feature>
<feature type="domain" description="PAS" evidence="12">
    <location>
        <begin position="133"/>
        <end position="203"/>
    </location>
</feature>
<dbReference type="SUPFAM" id="SSF55874">
    <property type="entry name" value="ATPase domain of HSP90 chaperone/DNA topoisomerase II/histidine kinase"/>
    <property type="match status" value="1"/>
</dbReference>
<feature type="domain" description="Response regulatory" evidence="11">
    <location>
        <begin position="7"/>
        <end position="124"/>
    </location>
</feature>
<feature type="modified residue" description="4-aspartylphosphate" evidence="9">
    <location>
        <position position="59"/>
    </location>
</feature>
<dbReference type="GO" id="GO:0006355">
    <property type="term" value="P:regulation of DNA-templated transcription"/>
    <property type="evidence" value="ECO:0007669"/>
    <property type="project" value="InterPro"/>
</dbReference>
<dbReference type="InterPro" id="IPR036890">
    <property type="entry name" value="HATPase_C_sf"/>
</dbReference>
<evidence type="ECO:0000256" key="8">
    <source>
        <dbReference type="ARBA" id="ARBA00023012"/>
    </source>
</evidence>
<dbReference type="Pfam" id="PF00989">
    <property type="entry name" value="PAS"/>
    <property type="match status" value="1"/>
</dbReference>
<sequence>MAEHSINVLLVEDSPADVRLLLEFLKEVPTNPFQVTQCDRLETALNNLTESRFDIILLDLTLPDSMGLETLVNIHRRVPAIPVVILTGLDDEVITLRAMQEGAQDYLVKGQVTGDLLARSMRYAIERQRAEQKIRQQAALLDITTDAILVRDLSHRIVYWNKGAERLFGWHAEEAIGKNANQLLYRKSSPQLREALDVVIAKGEWLGELHKITKSDQEVTVESRWTLVRDEAGQPKSILTVDTNITEKKLLEAQFFRAQRLESIGTLASGISHDLNNILTPILAAAQLLPLKLKNLDDRSQLLLQLLETNARRGADLVKQVLSFTRGVEGKRVLLQTRHLISEIERILRETLPRSIEVEIEVPQDLWTIVGDSTQIHQVLMNLCVNARDAMPIGGVLTISATNQWLTETDKRLNIEAQIGPYCVLSVVDTGTGIAAEILDRIFEPFFTTKELGGGTGLGLSTVVGIVKSHGGFITVASQLGQGTEFKVFFPAVMIQESAPIEDPELHQGNDHLILVVDDEAPVRESTRITLEDYNYRVLTACDGVEAIETYSKHHDEIHLVLIDLMMPLMDGPTTILTLQRINPHVEIVAMSGLSSRGMVANAANAGVQRFLSKPFTVKDLLNTLEEALVEKVNT</sequence>
<dbReference type="PROSITE" id="PS50110">
    <property type="entry name" value="RESPONSE_REGULATORY"/>
    <property type="match status" value="2"/>
</dbReference>
<dbReference type="AlphaFoldDB" id="A0A2T1D849"/>
<protein>
    <recommendedName>
        <fullName evidence="2">histidine kinase</fullName>
        <ecNumber evidence="2">2.7.13.3</ecNumber>
    </recommendedName>
</protein>
<dbReference type="GO" id="GO:0000155">
    <property type="term" value="F:phosphorelay sensor kinase activity"/>
    <property type="evidence" value="ECO:0007669"/>
    <property type="project" value="InterPro"/>
</dbReference>
<comment type="caution">
    <text evidence="13">The sequence shown here is derived from an EMBL/GenBank/DDBJ whole genome shotgun (WGS) entry which is preliminary data.</text>
</comment>
<evidence type="ECO:0000259" key="11">
    <source>
        <dbReference type="PROSITE" id="PS50110"/>
    </source>
</evidence>
<accession>A0A2T1D849</accession>
<dbReference type="PRINTS" id="PR00344">
    <property type="entry name" value="BCTRLSENSOR"/>
</dbReference>
<evidence type="ECO:0000256" key="1">
    <source>
        <dbReference type="ARBA" id="ARBA00000085"/>
    </source>
</evidence>
<keyword evidence="8" id="KW-0902">Two-component regulatory system</keyword>
<dbReference type="EC" id="2.7.13.3" evidence="2"/>
<dbReference type="CDD" id="cd00156">
    <property type="entry name" value="REC"/>
    <property type="match status" value="2"/>
</dbReference>
<dbReference type="SMART" id="SM00387">
    <property type="entry name" value="HATPase_c"/>
    <property type="match status" value="1"/>
</dbReference>
<evidence type="ECO:0000259" key="12">
    <source>
        <dbReference type="PROSITE" id="PS50112"/>
    </source>
</evidence>
<feature type="modified residue" description="4-aspartylphosphate" evidence="9">
    <location>
        <position position="564"/>
    </location>
</feature>
<dbReference type="PROSITE" id="PS50109">
    <property type="entry name" value="HIS_KIN"/>
    <property type="match status" value="1"/>
</dbReference>
<keyword evidence="7" id="KW-0067">ATP-binding</keyword>
<dbReference type="PANTHER" id="PTHR43065:SF46">
    <property type="entry name" value="C4-DICARBOXYLATE TRANSPORT SENSOR PROTEIN DCTB"/>
    <property type="match status" value="1"/>
</dbReference>
<evidence type="ECO:0000256" key="2">
    <source>
        <dbReference type="ARBA" id="ARBA00012438"/>
    </source>
</evidence>
<dbReference type="InterPro" id="IPR013767">
    <property type="entry name" value="PAS_fold"/>
</dbReference>
<evidence type="ECO:0000256" key="3">
    <source>
        <dbReference type="ARBA" id="ARBA00022553"/>
    </source>
</evidence>
<dbReference type="PANTHER" id="PTHR43065">
    <property type="entry name" value="SENSOR HISTIDINE KINASE"/>
    <property type="match status" value="1"/>
</dbReference>